<dbReference type="Proteomes" id="UP001235840">
    <property type="component" value="Unassembled WGS sequence"/>
</dbReference>
<proteinExistence type="predicted"/>
<dbReference type="Pfam" id="PF07833">
    <property type="entry name" value="Cu_amine_oxidN1"/>
    <property type="match status" value="1"/>
</dbReference>
<dbReference type="SUPFAM" id="SSF55383">
    <property type="entry name" value="Copper amine oxidase, domain N"/>
    <property type="match status" value="2"/>
</dbReference>
<keyword evidence="4" id="KW-1185">Reference proteome</keyword>
<evidence type="ECO:0000256" key="1">
    <source>
        <dbReference type="SAM" id="SignalP"/>
    </source>
</evidence>
<dbReference type="InterPro" id="IPR036582">
    <property type="entry name" value="Mao_N_sf"/>
</dbReference>
<protein>
    <recommendedName>
        <fullName evidence="2">Copper amine oxidase-like N-terminal domain-containing protein</fullName>
    </recommendedName>
</protein>
<sequence length="366" mass="41092">MKKQALALLLTSAMCVSLTSTSFATPTKEVQVLVNGDFMNMLVPPVIKQGHVLVPVRELSEALGYTVKWEQSSKTVYLDNEEERSDAQNPSNEKIIVNGNPIASDIPPQIIQGRTMVSVRTISEALGAKASWDQANRRVTVDTLKNTVSFPENVPLSFEPLDLQNIEQLSSIPSTWVKQDTITIGQIDQTEIEMDLYKVDSDIVPIINGIFSYKGQQFVVNDLNAWTINEVEFQQLNLEFGIEGNKYLIMSAIGVEYASKIILFDQINEEWLVLDTWGTLVASDSHGLYIQFPGRGTNPPDFSFIRLQNNRFVRASMNEIFQPFLESLDLGRERLASRFVTKDEQAECICQLKIQPHSHLISGHLA</sequence>
<name>A0ABT9VVB7_9BACI</name>
<dbReference type="InterPro" id="IPR012854">
    <property type="entry name" value="Cu_amine_oxidase-like_N"/>
</dbReference>
<accession>A0ABT9VVB7</accession>
<dbReference type="EMBL" id="JAUSTY010000003">
    <property type="protein sequence ID" value="MDQ0164928.1"/>
    <property type="molecule type" value="Genomic_DNA"/>
</dbReference>
<comment type="caution">
    <text evidence="3">The sequence shown here is derived from an EMBL/GenBank/DDBJ whole genome shotgun (WGS) entry which is preliminary data.</text>
</comment>
<evidence type="ECO:0000259" key="2">
    <source>
        <dbReference type="Pfam" id="PF07833"/>
    </source>
</evidence>
<evidence type="ECO:0000313" key="3">
    <source>
        <dbReference type="EMBL" id="MDQ0164928.1"/>
    </source>
</evidence>
<dbReference type="Gene3D" id="3.30.457.10">
    <property type="entry name" value="Copper amine oxidase-like, N-terminal domain"/>
    <property type="match status" value="1"/>
</dbReference>
<organism evidence="3 4">
    <name type="scientific">Caldalkalibacillus horti</name>
    <dbReference type="NCBI Taxonomy" id="77523"/>
    <lineage>
        <taxon>Bacteria</taxon>
        <taxon>Bacillati</taxon>
        <taxon>Bacillota</taxon>
        <taxon>Bacilli</taxon>
        <taxon>Bacillales</taxon>
        <taxon>Bacillaceae</taxon>
        <taxon>Caldalkalibacillus</taxon>
    </lineage>
</organism>
<feature type="chain" id="PRO_5046509890" description="Copper amine oxidase-like N-terminal domain-containing protein" evidence="1">
    <location>
        <begin position="25"/>
        <end position="366"/>
    </location>
</feature>
<feature type="domain" description="Copper amine oxidase-like N-terminal" evidence="2">
    <location>
        <begin position="34"/>
        <end position="140"/>
    </location>
</feature>
<gene>
    <name evidence="3" type="ORF">J2S11_000828</name>
</gene>
<dbReference type="RefSeq" id="WP_307391287.1">
    <property type="nucleotide sequence ID" value="NZ_BAAADK010000010.1"/>
</dbReference>
<evidence type="ECO:0000313" key="4">
    <source>
        <dbReference type="Proteomes" id="UP001235840"/>
    </source>
</evidence>
<keyword evidence="1" id="KW-0732">Signal</keyword>
<reference evidence="3 4" key="1">
    <citation type="submission" date="2023-07" db="EMBL/GenBank/DDBJ databases">
        <title>Genomic Encyclopedia of Type Strains, Phase IV (KMG-IV): sequencing the most valuable type-strain genomes for metagenomic binning, comparative biology and taxonomic classification.</title>
        <authorList>
            <person name="Goeker M."/>
        </authorList>
    </citation>
    <scope>NUCLEOTIDE SEQUENCE [LARGE SCALE GENOMIC DNA]</scope>
    <source>
        <strain evidence="3 4">DSM 12751</strain>
    </source>
</reference>
<feature type="signal peptide" evidence="1">
    <location>
        <begin position="1"/>
        <end position="24"/>
    </location>
</feature>